<gene>
    <name evidence="2" type="ordered locus">MAV_3288</name>
</gene>
<dbReference type="KEGG" id="mav:MAV_3288"/>
<organism evidence="2 3">
    <name type="scientific">Mycobacterium avium (strain 104)</name>
    <dbReference type="NCBI Taxonomy" id="243243"/>
    <lineage>
        <taxon>Bacteria</taxon>
        <taxon>Bacillati</taxon>
        <taxon>Actinomycetota</taxon>
        <taxon>Actinomycetes</taxon>
        <taxon>Mycobacteriales</taxon>
        <taxon>Mycobacteriaceae</taxon>
        <taxon>Mycobacterium</taxon>
        <taxon>Mycobacterium avium complex (MAC)</taxon>
    </lineage>
</organism>
<evidence type="ECO:0000313" key="2">
    <source>
        <dbReference type="EMBL" id="ABK65829.1"/>
    </source>
</evidence>
<protein>
    <submittedName>
        <fullName evidence="2">LpqQ protein</fullName>
    </submittedName>
</protein>
<name>A0A0H2ZTZ9_MYCA1</name>
<evidence type="ECO:0000313" key="3">
    <source>
        <dbReference type="Proteomes" id="UP000001574"/>
    </source>
</evidence>
<proteinExistence type="predicted"/>
<dbReference type="Proteomes" id="UP000001574">
    <property type="component" value="Chromosome"/>
</dbReference>
<dbReference type="HOGENOM" id="CLU_182980_0_0_11"/>
<dbReference type="InterPro" id="IPR026954">
    <property type="entry name" value="PknH-like_Extracell"/>
</dbReference>
<evidence type="ECO:0000259" key="1">
    <source>
        <dbReference type="Pfam" id="PF14032"/>
    </source>
</evidence>
<reference evidence="2 3" key="1">
    <citation type="submission" date="2006-10" db="EMBL/GenBank/DDBJ databases">
        <authorList>
            <person name="Fleischmann R.D."/>
            <person name="Dodson R.J."/>
            <person name="Haft D.H."/>
            <person name="Merkel J.S."/>
            <person name="Nelson W.C."/>
            <person name="Fraser C.M."/>
        </authorList>
    </citation>
    <scope>NUCLEOTIDE SEQUENCE [LARGE SCALE GENOMIC DNA]</scope>
    <source>
        <strain evidence="2 3">104</strain>
    </source>
</reference>
<dbReference type="Pfam" id="PF14032">
    <property type="entry name" value="PknH_C"/>
    <property type="match status" value="1"/>
</dbReference>
<dbReference type="AlphaFoldDB" id="A0A0H2ZTZ9"/>
<dbReference type="InterPro" id="IPR038232">
    <property type="entry name" value="PknH-like_Extracell_sf"/>
</dbReference>
<dbReference type="EMBL" id="CP000479">
    <property type="protein sequence ID" value="ABK65829.1"/>
    <property type="molecule type" value="Genomic_DNA"/>
</dbReference>
<accession>A0A0H2ZTZ9</accession>
<sequence>MRGIANVVQAVGIYRDADTARAHFDQLLPSLTACTALHAKNYDFTVRQLDTDTLSLSSSVWKLFYRVKSSVLIYVGALGVPQTEQSAQQILQTITNRVT</sequence>
<dbReference type="Gene3D" id="3.40.1000.70">
    <property type="entry name" value="PknH-like extracellular domain"/>
    <property type="match status" value="1"/>
</dbReference>
<feature type="domain" description="PknH-like extracellular" evidence="1">
    <location>
        <begin position="7"/>
        <end position="97"/>
    </location>
</feature>